<dbReference type="AlphaFoldDB" id="A0A8S0X4B6"/>
<name>A0A8S0X4B6_CYCAE</name>
<evidence type="ECO:0000256" key="1">
    <source>
        <dbReference type="SAM" id="MobiDB-lite"/>
    </source>
</evidence>
<comment type="caution">
    <text evidence="2">The sequence shown here is derived from an EMBL/GenBank/DDBJ whole genome shotgun (WGS) entry which is preliminary data.</text>
</comment>
<feature type="region of interest" description="Disordered" evidence="1">
    <location>
        <begin position="158"/>
        <end position="185"/>
    </location>
</feature>
<dbReference type="Proteomes" id="UP000467700">
    <property type="component" value="Unassembled WGS sequence"/>
</dbReference>
<accession>A0A8S0X4B6</accession>
<dbReference type="EMBL" id="CACVBS010000056">
    <property type="protein sequence ID" value="CAA7266722.1"/>
    <property type="molecule type" value="Genomic_DNA"/>
</dbReference>
<reference evidence="2 3" key="1">
    <citation type="submission" date="2020-01" db="EMBL/GenBank/DDBJ databases">
        <authorList>
            <person name="Gupta K D."/>
        </authorList>
    </citation>
    <scope>NUCLEOTIDE SEQUENCE [LARGE SCALE GENOMIC DNA]</scope>
</reference>
<protein>
    <submittedName>
        <fullName evidence="2">Uncharacterized protein</fullName>
    </submittedName>
</protein>
<gene>
    <name evidence="2" type="ORF">AAE3_LOCUS8899</name>
</gene>
<proteinExistence type="predicted"/>
<feature type="compositionally biased region" description="Acidic residues" evidence="1">
    <location>
        <begin position="171"/>
        <end position="185"/>
    </location>
</feature>
<sequence length="291" mass="32992">MKSKPNYASYTADSWESDGISAFRNASGLRELYLGEPITFDGGGRRMFPWSQLTVLYFTQAIDLPLWVSLLKLCHHESDVAIEFAMNPVHAHLEDLLDILLDKEIHHKRCFAAVRHHYDVSFGKRLVGITTNPRGGTIRRYSFSRKARFDDRHARNTRPIEGLTLTHQPTDDDNNSEWSDVDSDPEESTIQASNFILPNLSSLMLSIAERIANEEKDFPIILKAMESILGSHTAEDLPSSCRLQKLRVTFSYPSESISLGLKSLLERYPSPRFDFEVVDLLVDTSSCIDSL</sequence>
<evidence type="ECO:0000313" key="2">
    <source>
        <dbReference type="EMBL" id="CAA7266722.1"/>
    </source>
</evidence>
<organism evidence="2 3">
    <name type="scientific">Cyclocybe aegerita</name>
    <name type="common">Black poplar mushroom</name>
    <name type="synonym">Agrocybe aegerita</name>
    <dbReference type="NCBI Taxonomy" id="1973307"/>
    <lineage>
        <taxon>Eukaryota</taxon>
        <taxon>Fungi</taxon>
        <taxon>Dikarya</taxon>
        <taxon>Basidiomycota</taxon>
        <taxon>Agaricomycotina</taxon>
        <taxon>Agaricomycetes</taxon>
        <taxon>Agaricomycetidae</taxon>
        <taxon>Agaricales</taxon>
        <taxon>Agaricineae</taxon>
        <taxon>Bolbitiaceae</taxon>
        <taxon>Cyclocybe</taxon>
    </lineage>
</organism>
<keyword evidence="3" id="KW-1185">Reference proteome</keyword>
<evidence type="ECO:0000313" key="3">
    <source>
        <dbReference type="Proteomes" id="UP000467700"/>
    </source>
</evidence>